<gene>
    <name evidence="1" type="ORF">L798_09487</name>
</gene>
<dbReference type="AlphaFoldDB" id="A0A067RAT7"/>
<sequence>MTMCCLSYADNFTRTQMERLAAIWEESGFTDATKRARCLQMKYHVETL</sequence>
<evidence type="ECO:0000313" key="1">
    <source>
        <dbReference type="EMBL" id="KDR16821.1"/>
    </source>
</evidence>
<dbReference type="Proteomes" id="UP000027135">
    <property type="component" value="Unassembled WGS sequence"/>
</dbReference>
<dbReference type="InParanoid" id="A0A067RAT7"/>
<organism evidence="1 2">
    <name type="scientific">Zootermopsis nevadensis</name>
    <name type="common">Dampwood termite</name>
    <dbReference type="NCBI Taxonomy" id="136037"/>
    <lineage>
        <taxon>Eukaryota</taxon>
        <taxon>Metazoa</taxon>
        <taxon>Ecdysozoa</taxon>
        <taxon>Arthropoda</taxon>
        <taxon>Hexapoda</taxon>
        <taxon>Insecta</taxon>
        <taxon>Pterygota</taxon>
        <taxon>Neoptera</taxon>
        <taxon>Polyneoptera</taxon>
        <taxon>Dictyoptera</taxon>
        <taxon>Blattodea</taxon>
        <taxon>Blattoidea</taxon>
        <taxon>Termitoidae</taxon>
        <taxon>Termopsidae</taxon>
        <taxon>Zootermopsis</taxon>
    </lineage>
</organism>
<reference evidence="1 2" key="1">
    <citation type="journal article" date="2014" name="Nat. Commun.">
        <title>Molecular traces of alternative social organization in a termite genome.</title>
        <authorList>
            <person name="Terrapon N."/>
            <person name="Li C."/>
            <person name="Robertson H.M."/>
            <person name="Ji L."/>
            <person name="Meng X."/>
            <person name="Booth W."/>
            <person name="Chen Z."/>
            <person name="Childers C.P."/>
            <person name="Glastad K.M."/>
            <person name="Gokhale K."/>
            <person name="Gowin J."/>
            <person name="Gronenberg W."/>
            <person name="Hermansen R.A."/>
            <person name="Hu H."/>
            <person name="Hunt B.G."/>
            <person name="Huylmans A.K."/>
            <person name="Khalil S.M."/>
            <person name="Mitchell R.D."/>
            <person name="Munoz-Torres M.C."/>
            <person name="Mustard J.A."/>
            <person name="Pan H."/>
            <person name="Reese J.T."/>
            <person name="Scharf M.E."/>
            <person name="Sun F."/>
            <person name="Vogel H."/>
            <person name="Xiao J."/>
            <person name="Yang W."/>
            <person name="Yang Z."/>
            <person name="Yang Z."/>
            <person name="Zhou J."/>
            <person name="Zhu J."/>
            <person name="Brent C.S."/>
            <person name="Elsik C.G."/>
            <person name="Goodisman M.A."/>
            <person name="Liberles D.A."/>
            <person name="Roe R.M."/>
            <person name="Vargo E.L."/>
            <person name="Vilcinskas A."/>
            <person name="Wang J."/>
            <person name="Bornberg-Bauer E."/>
            <person name="Korb J."/>
            <person name="Zhang G."/>
            <person name="Liebig J."/>
        </authorList>
    </citation>
    <scope>NUCLEOTIDE SEQUENCE [LARGE SCALE GENOMIC DNA]</scope>
    <source>
        <tissue evidence="1">Whole organism</tissue>
    </source>
</reference>
<name>A0A067RAT7_ZOONE</name>
<protein>
    <submittedName>
        <fullName evidence="1">Uncharacterized protein</fullName>
    </submittedName>
</protein>
<keyword evidence="2" id="KW-1185">Reference proteome</keyword>
<proteinExistence type="predicted"/>
<evidence type="ECO:0000313" key="2">
    <source>
        <dbReference type="Proteomes" id="UP000027135"/>
    </source>
</evidence>
<accession>A0A067RAT7</accession>
<dbReference type="EMBL" id="KK852773">
    <property type="protein sequence ID" value="KDR16821.1"/>
    <property type="molecule type" value="Genomic_DNA"/>
</dbReference>